<evidence type="ECO:0000256" key="7">
    <source>
        <dbReference type="PIRSR" id="PIRSR001235-1"/>
    </source>
</evidence>
<evidence type="ECO:0000256" key="5">
    <source>
        <dbReference type="ARBA" id="ARBA00022801"/>
    </source>
</evidence>
<feature type="binding site" evidence="7">
    <location>
        <position position="99"/>
    </location>
    <ligand>
        <name>Zn(2+)</name>
        <dbReference type="ChEBI" id="CHEBI:29105"/>
        <label>2</label>
    </ligand>
</feature>
<comment type="caution">
    <text evidence="8">The sequence shown here is derived from an EMBL/GenBank/DDBJ whole genome shotgun (WGS) entry which is preliminary data.</text>
</comment>
<dbReference type="AlphaFoldDB" id="A0A3S4B2R9"/>
<protein>
    <submittedName>
        <fullName evidence="8">N-carbamoyl-L-amino acid hydrolase</fullName>
    </submittedName>
</protein>
<proteinExistence type="inferred from homology"/>
<feature type="binding site" evidence="7">
    <location>
        <position position="400"/>
    </location>
    <ligand>
        <name>Zn(2+)</name>
        <dbReference type="ChEBI" id="CHEBI:29105"/>
        <label>2</label>
    </ligand>
</feature>
<keyword evidence="7" id="KW-0862">Zinc</keyword>
<feature type="binding site" evidence="7">
    <location>
        <position position="202"/>
    </location>
    <ligand>
        <name>Zn(2+)</name>
        <dbReference type="ChEBI" id="CHEBI:29105"/>
        <label>1</label>
    </ligand>
</feature>
<dbReference type="GO" id="GO:0016813">
    <property type="term" value="F:hydrolase activity, acting on carbon-nitrogen (but not peptide) bonds, in linear amidines"/>
    <property type="evidence" value="ECO:0007669"/>
    <property type="project" value="InterPro"/>
</dbReference>
<keyword evidence="5 8" id="KW-0378">Hydrolase</keyword>
<evidence type="ECO:0000256" key="3">
    <source>
        <dbReference type="ARBA" id="ARBA00011738"/>
    </source>
</evidence>
<dbReference type="SUPFAM" id="SSF53187">
    <property type="entry name" value="Zn-dependent exopeptidases"/>
    <property type="match status" value="1"/>
</dbReference>
<sequence length="437" mass="45730">MVATDERRRAVNEGARLAQQLFDALAARTADPPGVTRIAYGDGECAAFALMAEAARSLGGAVDFDAAGNQFLTLPGRDRSRTLYIGSHLDSVPHGGNFDGAAGVVLGLALAAALAHLGREPPVDLCVLCLRAEESCWFPHSYIGSKTALGRLDPAVLDEVRRSDTGETLAWHMRDLGFDPAAVRRGVSRIAPDRTVGYIEPHIEQGPVLVDAGVPIGLVTGIRGSLRFRDAAFHGAYGHSGATPRRLRRDAVVAAAAFVTAMQEVWDGFEAQGHDLAVTFGMIGTDPAQHSFSKVAGEARVCLDLRSLSAETLAAVSRSVEEIAESLATRHGVRLALGPRSGSTPAVMTPAVVDRLVAAAAAAQVSTLMVPSGAGHDAATFAAAGLPTGMVFIRNRNGSHNPDEHMAIADLADGLAILVSLLLDFPVDSWRSAPASC</sequence>
<reference evidence="9" key="1">
    <citation type="submission" date="2018-10" db="EMBL/GenBank/DDBJ databases">
        <authorList>
            <person name="Peiro R."/>
            <person name="Begona"/>
            <person name="Cbmso G."/>
            <person name="Lopez M."/>
            <person name="Gonzalez S."/>
            <person name="Sacristan E."/>
            <person name="Castillo E."/>
        </authorList>
    </citation>
    <scope>NUCLEOTIDE SEQUENCE [LARGE SCALE GENOMIC DNA]</scope>
</reference>
<gene>
    <name evidence="8" type="primary">amaB_2</name>
    <name evidence="8" type="ORF">RHODGE_RHODGE_03412</name>
</gene>
<dbReference type="Gene3D" id="3.40.630.10">
    <property type="entry name" value="Zn peptidases"/>
    <property type="match status" value="1"/>
</dbReference>
<evidence type="ECO:0000313" key="9">
    <source>
        <dbReference type="Proteomes" id="UP000289200"/>
    </source>
</evidence>
<evidence type="ECO:0000313" key="8">
    <source>
        <dbReference type="EMBL" id="VCU10226.1"/>
    </source>
</evidence>
<dbReference type="PANTHER" id="PTHR32494">
    <property type="entry name" value="ALLANTOATE DEIMINASE-RELATED"/>
    <property type="match status" value="1"/>
</dbReference>
<comment type="subunit">
    <text evidence="3">Homodimer.</text>
</comment>
<keyword evidence="6" id="KW-0464">Manganese</keyword>
<comment type="similarity">
    <text evidence="2">Belongs to the peptidase M20 family.</text>
</comment>
<evidence type="ECO:0000256" key="1">
    <source>
        <dbReference type="ARBA" id="ARBA00001936"/>
    </source>
</evidence>
<comment type="cofactor">
    <cofactor evidence="1">
        <name>Mn(2+)</name>
        <dbReference type="ChEBI" id="CHEBI:29035"/>
    </cofactor>
</comment>
<feature type="binding site" evidence="7">
    <location>
        <position position="88"/>
    </location>
    <ligand>
        <name>Zn(2+)</name>
        <dbReference type="ChEBI" id="CHEBI:29105"/>
        <label>1</label>
    </ligand>
</feature>
<comment type="cofactor">
    <cofactor evidence="7">
        <name>Zn(2+)</name>
        <dbReference type="ChEBI" id="CHEBI:29105"/>
    </cofactor>
    <text evidence="7">Binds 2 Zn(2+) ions per subunit.</text>
</comment>
<name>A0A3S4B2R9_9BRAD</name>
<keyword evidence="9" id="KW-1185">Reference proteome</keyword>
<accession>A0A3S4B2R9</accession>
<dbReference type="Proteomes" id="UP000289200">
    <property type="component" value="Unassembled WGS sequence"/>
</dbReference>
<dbReference type="Gene3D" id="3.30.70.360">
    <property type="match status" value="1"/>
</dbReference>
<dbReference type="NCBIfam" id="TIGR01879">
    <property type="entry name" value="hydantase"/>
    <property type="match status" value="1"/>
</dbReference>
<evidence type="ECO:0000256" key="4">
    <source>
        <dbReference type="ARBA" id="ARBA00022723"/>
    </source>
</evidence>
<dbReference type="PANTHER" id="PTHR32494:SF19">
    <property type="entry name" value="ALLANTOATE DEIMINASE-RELATED"/>
    <property type="match status" value="1"/>
</dbReference>
<keyword evidence="4 7" id="KW-0479">Metal-binding</keyword>
<dbReference type="EMBL" id="UWOC01000164">
    <property type="protein sequence ID" value="VCU10226.1"/>
    <property type="molecule type" value="Genomic_DNA"/>
</dbReference>
<feature type="binding site" evidence="7">
    <location>
        <position position="99"/>
    </location>
    <ligand>
        <name>Zn(2+)</name>
        <dbReference type="ChEBI" id="CHEBI:29105"/>
        <label>1</label>
    </ligand>
</feature>
<organism evidence="8 9">
    <name type="scientific">Rhodoplanes serenus</name>
    <dbReference type="NCBI Taxonomy" id="200615"/>
    <lineage>
        <taxon>Bacteria</taxon>
        <taxon>Pseudomonadati</taxon>
        <taxon>Pseudomonadota</taxon>
        <taxon>Alphaproteobacteria</taxon>
        <taxon>Hyphomicrobiales</taxon>
        <taxon>Nitrobacteraceae</taxon>
        <taxon>Rhodoplanes</taxon>
    </lineage>
</organism>
<dbReference type="GO" id="GO:0046872">
    <property type="term" value="F:metal ion binding"/>
    <property type="evidence" value="ECO:0007669"/>
    <property type="project" value="UniProtKB-KW"/>
</dbReference>
<dbReference type="InterPro" id="IPR002933">
    <property type="entry name" value="Peptidase_M20"/>
</dbReference>
<feature type="binding site" evidence="7">
    <location>
        <position position="134"/>
    </location>
    <ligand>
        <name>Zn(2+)</name>
        <dbReference type="ChEBI" id="CHEBI:29105"/>
        <label>2</label>
    </ligand>
</feature>
<dbReference type="SUPFAM" id="SSF55031">
    <property type="entry name" value="Bacterial exopeptidase dimerisation domain"/>
    <property type="match status" value="1"/>
</dbReference>
<dbReference type="InterPro" id="IPR036264">
    <property type="entry name" value="Bact_exopeptidase_dim_dom"/>
</dbReference>
<dbReference type="InterPro" id="IPR010158">
    <property type="entry name" value="Amidase_Cbmase"/>
</dbReference>
<dbReference type="Pfam" id="PF01546">
    <property type="entry name" value="Peptidase_M20"/>
    <property type="match status" value="1"/>
</dbReference>
<evidence type="ECO:0000256" key="2">
    <source>
        <dbReference type="ARBA" id="ARBA00006153"/>
    </source>
</evidence>
<dbReference type="PIRSF" id="PIRSF001235">
    <property type="entry name" value="Amidase_carbamoylase"/>
    <property type="match status" value="1"/>
</dbReference>
<evidence type="ECO:0000256" key="6">
    <source>
        <dbReference type="ARBA" id="ARBA00023211"/>
    </source>
</evidence>
<dbReference type="RefSeq" id="WP_244601650.1">
    <property type="nucleotide sequence ID" value="NZ_UWOC01000164.1"/>
</dbReference>